<organism evidence="2 3">
    <name type="scientific">Anaerobranca californiensis DSM 14826</name>
    <dbReference type="NCBI Taxonomy" id="1120989"/>
    <lineage>
        <taxon>Bacteria</taxon>
        <taxon>Bacillati</taxon>
        <taxon>Bacillota</taxon>
        <taxon>Clostridia</taxon>
        <taxon>Eubacteriales</taxon>
        <taxon>Proteinivoracaceae</taxon>
        <taxon>Anaerobranca</taxon>
    </lineage>
</organism>
<dbReference type="PANTHER" id="PTHR39556:SF1">
    <property type="entry name" value="PROTEIN, PUTATIVE-RELATED"/>
    <property type="match status" value="1"/>
</dbReference>
<dbReference type="RefSeq" id="WP_072907917.1">
    <property type="nucleotide sequence ID" value="NZ_FRAI01000019.1"/>
</dbReference>
<feature type="transmembrane region" description="Helical" evidence="1">
    <location>
        <begin position="95"/>
        <end position="120"/>
    </location>
</feature>
<feature type="transmembrane region" description="Helical" evidence="1">
    <location>
        <begin position="169"/>
        <end position="191"/>
    </location>
</feature>
<dbReference type="InterPro" id="IPR007294">
    <property type="entry name" value="DUF401"/>
</dbReference>
<dbReference type="Proteomes" id="UP000243547">
    <property type="component" value="Unassembled WGS sequence"/>
</dbReference>
<dbReference type="STRING" id="1120989.SAMN02745227_01695"/>
<protein>
    <recommendedName>
        <fullName evidence="4">DUF401 family protein</fullName>
    </recommendedName>
</protein>
<evidence type="ECO:0000313" key="3">
    <source>
        <dbReference type="Proteomes" id="UP000243547"/>
    </source>
</evidence>
<keyword evidence="1" id="KW-0812">Transmembrane</keyword>
<dbReference type="OrthoDB" id="367235at2"/>
<feature type="transmembrane region" description="Helical" evidence="1">
    <location>
        <begin position="212"/>
        <end position="243"/>
    </location>
</feature>
<feature type="transmembrane region" description="Helical" evidence="1">
    <location>
        <begin position="380"/>
        <end position="403"/>
    </location>
</feature>
<accession>A0A1M6QA53</accession>
<gene>
    <name evidence="2" type="ORF">SAMN02745227_01695</name>
</gene>
<sequence length="405" mass="44254">MDILGVFAALFLIVFLVRKNLNVGWAMIIAALVISGFAKMTFENTLIAFKKAIFSDTFINLALMVLFISLLGYIMKKTGALDLMIKSLISLLGGGKLLVITIPSIIGLLTVPGGAILSAPMVEESGRKLGLEKEQMTAINIFFRHIWFPIYPLYPALLLVSGLTGISSVQIILLSLLPVLVAVVVGSKTLFKGAITIEKNGEIDKVKGLKGFIYSMLPVFTILFLALVLDIYFPLAVFIGVIIALFSFLNKGENPLSRVKTMVFPGINFSMVISVLGIMVFKEVLEASSVLSNLMVRMMELGLPIGLLGFISALCSGLITGSNTASLGITLPVFLPLLGESPLPYILLIFMASLLGYVLSPVHLCLILTKQHFNCDYKGFYKLLFWPAFFMIFTTIIIAYLLLFL</sequence>
<reference evidence="3" key="1">
    <citation type="submission" date="2016-11" db="EMBL/GenBank/DDBJ databases">
        <authorList>
            <person name="Varghese N."/>
            <person name="Submissions S."/>
        </authorList>
    </citation>
    <scope>NUCLEOTIDE SEQUENCE [LARGE SCALE GENOMIC DNA]</scope>
    <source>
        <strain evidence="3">DSM 14826</strain>
    </source>
</reference>
<name>A0A1M6QA53_9FIRM</name>
<proteinExistence type="predicted"/>
<keyword evidence="1" id="KW-1133">Transmembrane helix</keyword>
<keyword evidence="1" id="KW-0472">Membrane</keyword>
<dbReference type="PANTHER" id="PTHR39556">
    <property type="entry name" value="PROTEIN, PUTATIVE-RELATED"/>
    <property type="match status" value="1"/>
</dbReference>
<dbReference type="Pfam" id="PF04165">
    <property type="entry name" value="DUF401"/>
    <property type="match status" value="1"/>
</dbReference>
<dbReference type="AlphaFoldDB" id="A0A1M6QA53"/>
<feature type="transmembrane region" description="Helical" evidence="1">
    <location>
        <begin position="301"/>
        <end position="325"/>
    </location>
</feature>
<evidence type="ECO:0008006" key="4">
    <source>
        <dbReference type="Google" id="ProtNLM"/>
    </source>
</evidence>
<evidence type="ECO:0000256" key="1">
    <source>
        <dbReference type="SAM" id="Phobius"/>
    </source>
</evidence>
<feature type="transmembrane region" description="Helical" evidence="1">
    <location>
        <begin position="263"/>
        <end position="281"/>
    </location>
</feature>
<dbReference type="EMBL" id="FRAI01000019">
    <property type="protein sequence ID" value="SHK17122.1"/>
    <property type="molecule type" value="Genomic_DNA"/>
</dbReference>
<feature type="transmembrane region" description="Helical" evidence="1">
    <location>
        <begin position="58"/>
        <end position="75"/>
    </location>
</feature>
<evidence type="ECO:0000313" key="2">
    <source>
        <dbReference type="EMBL" id="SHK17122.1"/>
    </source>
</evidence>
<feature type="transmembrane region" description="Helical" evidence="1">
    <location>
        <begin position="345"/>
        <end position="368"/>
    </location>
</feature>
<keyword evidence="3" id="KW-1185">Reference proteome</keyword>